<name>A0AAV4BM67_9GAST</name>
<organism evidence="1 2">
    <name type="scientific">Plakobranchus ocellatus</name>
    <dbReference type="NCBI Taxonomy" id="259542"/>
    <lineage>
        <taxon>Eukaryota</taxon>
        <taxon>Metazoa</taxon>
        <taxon>Spiralia</taxon>
        <taxon>Lophotrochozoa</taxon>
        <taxon>Mollusca</taxon>
        <taxon>Gastropoda</taxon>
        <taxon>Heterobranchia</taxon>
        <taxon>Euthyneura</taxon>
        <taxon>Panpulmonata</taxon>
        <taxon>Sacoglossa</taxon>
        <taxon>Placobranchoidea</taxon>
        <taxon>Plakobranchidae</taxon>
        <taxon>Plakobranchus</taxon>
    </lineage>
</organism>
<proteinExistence type="predicted"/>
<dbReference type="EMBL" id="BLXT01005154">
    <property type="protein sequence ID" value="GFO20253.1"/>
    <property type="molecule type" value="Genomic_DNA"/>
</dbReference>
<evidence type="ECO:0000313" key="1">
    <source>
        <dbReference type="EMBL" id="GFO20253.1"/>
    </source>
</evidence>
<reference evidence="1 2" key="1">
    <citation type="journal article" date="2021" name="Elife">
        <title>Chloroplast acquisition without the gene transfer in kleptoplastic sea slugs, Plakobranchus ocellatus.</title>
        <authorList>
            <person name="Maeda T."/>
            <person name="Takahashi S."/>
            <person name="Yoshida T."/>
            <person name="Shimamura S."/>
            <person name="Takaki Y."/>
            <person name="Nagai Y."/>
            <person name="Toyoda A."/>
            <person name="Suzuki Y."/>
            <person name="Arimoto A."/>
            <person name="Ishii H."/>
            <person name="Satoh N."/>
            <person name="Nishiyama T."/>
            <person name="Hasebe M."/>
            <person name="Maruyama T."/>
            <person name="Minagawa J."/>
            <person name="Obokata J."/>
            <person name="Shigenobu S."/>
        </authorList>
    </citation>
    <scope>NUCLEOTIDE SEQUENCE [LARGE SCALE GENOMIC DNA]</scope>
</reference>
<sequence>MIASYLSRASSWSSWTTGSGLQSLIVRALQIQMYKDFPYIYQTVLSQSPSSGHIQFYPNLLALVTSSSIPISQLWPHPVLSQSPSSGHIQFYPNLIALVTQSPSTGYIQFHPNLLALVTFSSIPIS</sequence>
<gene>
    <name evidence="1" type="ORF">PoB_004675800</name>
</gene>
<comment type="caution">
    <text evidence="1">The sequence shown here is derived from an EMBL/GenBank/DDBJ whole genome shotgun (WGS) entry which is preliminary data.</text>
</comment>
<dbReference type="AlphaFoldDB" id="A0AAV4BM67"/>
<evidence type="ECO:0000313" key="2">
    <source>
        <dbReference type="Proteomes" id="UP000735302"/>
    </source>
</evidence>
<dbReference type="Proteomes" id="UP000735302">
    <property type="component" value="Unassembled WGS sequence"/>
</dbReference>
<accession>A0AAV4BM67</accession>
<keyword evidence="2" id="KW-1185">Reference proteome</keyword>
<protein>
    <submittedName>
        <fullName evidence="1">Uncharacterized protein</fullName>
    </submittedName>
</protein>